<dbReference type="PANTHER" id="PTHR46528:SF1">
    <property type="entry name" value="PROTEIN SON"/>
    <property type="match status" value="1"/>
</dbReference>
<feature type="compositionally biased region" description="Basic and acidic residues" evidence="3">
    <location>
        <begin position="300"/>
        <end position="313"/>
    </location>
</feature>
<gene>
    <name evidence="6" type="ORF">AFUS01_LOCUS34811</name>
</gene>
<feature type="compositionally biased region" description="Acidic residues" evidence="3">
    <location>
        <begin position="146"/>
        <end position="155"/>
    </location>
</feature>
<dbReference type="PROSITE" id="PS50174">
    <property type="entry name" value="G_PATCH"/>
    <property type="match status" value="1"/>
</dbReference>
<evidence type="ECO:0000256" key="3">
    <source>
        <dbReference type="SAM" id="MobiDB-lite"/>
    </source>
</evidence>
<dbReference type="GO" id="GO:0048024">
    <property type="term" value="P:regulation of mRNA splicing, via spliceosome"/>
    <property type="evidence" value="ECO:0007669"/>
    <property type="project" value="TreeGrafter"/>
</dbReference>
<proteinExistence type="predicted"/>
<feature type="compositionally biased region" description="Basic residues" evidence="3">
    <location>
        <begin position="65"/>
        <end position="85"/>
    </location>
</feature>
<dbReference type="Pfam" id="PF01585">
    <property type="entry name" value="G-patch"/>
    <property type="match status" value="1"/>
</dbReference>
<accession>A0A8J2L3D6</accession>
<dbReference type="SMART" id="SM00443">
    <property type="entry name" value="G_patch"/>
    <property type="match status" value="1"/>
</dbReference>
<feature type="compositionally biased region" description="Basic and acidic residues" evidence="3">
    <location>
        <begin position="199"/>
        <end position="268"/>
    </location>
</feature>
<dbReference type="GO" id="GO:0051726">
    <property type="term" value="P:regulation of cell cycle"/>
    <property type="evidence" value="ECO:0007669"/>
    <property type="project" value="InterPro"/>
</dbReference>
<protein>
    <recommendedName>
        <fullName evidence="8">Protein SON</fullName>
    </recommendedName>
</protein>
<dbReference type="InterPro" id="IPR000467">
    <property type="entry name" value="G_patch_dom"/>
</dbReference>
<sequence length="785" mass="88632">MEEVTESCPGGQTQLSADDILNELFTELGSKKPTDSIADFLGSPMKKKKKHKEKEKKKGKEKDKDKKKKLKSKKKKELKQSKKVKSKVEDSGVESVPVPAKKLKLEKKSHSDKSAKKCGQKDAYDLEDGEIKDKPRSSKKRKYSVVDDDNPEDLYYEQRHTSPSFDAGHLSTKRRRSRSAEFRDDCKDKGRSLSSKYLYNHDDKEPDGKHVDNRNHDKYSPPRRNEFDKNYSNDGNYEKSYNRNYDRSSDKNHGVHYERKDSEYRNYDRGSSPSRSYDERRYEPQSRSSNYRKPYNSGYEGDHFRRRNYDRQSRSRSRPRNAADVIDKAKLLEIARRNATLLMKKGVLPTDIFSKDQIMAIKAGGKSVEELTSYCRRLARKDARGEDDVASGNESETGEHEHFIHHPFVVKERPMPQITLNIRNAIPLPVRTPQELAIENAVRKSQFPVSSGCQHRFKELEWKEVEPDDEKNKDKKTKTETVAEDSKPVGAVVPLVHSNIIETTASAVVADESQAEKGKDTGISLEPPELPQVDIGSVISARLKAMRTLKDNPDSEDAKKELENALVEMDQWAQAKALEPKFLSVSELQTGPQAWAKRDQLKNAKEVASGMGMHLLQKMGWRPGEGLGKNKEGTTQPLALDVKTDKKGLSSQADLRIKGPQANIGMLYDLSGKHPVSALMELCTKRRWGPPAFELCFEHGPAHQKSFVYKVTVNGVEYQPCIATNNKKLAKANAAAFCLQSLGLLKCNPSPNPAETLQTVQPITTEVAGIKMVSSHLLQTVPNNP</sequence>
<dbReference type="InterPro" id="IPR032922">
    <property type="entry name" value="SON"/>
</dbReference>
<reference evidence="6" key="1">
    <citation type="submission" date="2021-06" db="EMBL/GenBank/DDBJ databases">
        <authorList>
            <person name="Hodson N. C."/>
            <person name="Mongue J. A."/>
            <person name="Jaron S. K."/>
        </authorList>
    </citation>
    <scope>NUCLEOTIDE SEQUENCE</scope>
</reference>
<name>A0A8J2L3D6_9HEXA</name>
<dbReference type="CDD" id="cd19870">
    <property type="entry name" value="DSRM_SON-like"/>
    <property type="match status" value="1"/>
</dbReference>
<feature type="domain" description="DRBM" evidence="4">
    <location>
        <begin position="674"/>
        <end position="744"/>
    </location>
</feature>
<evidence type="ECO:0000259" key="5">
    <source>
        <dbReference type="PROSITE" id="PS50174"/>
    </source>
</evidence>
<dbReference type="AlphaFoldDB" id="A0A8J2L3D6"/>
<dbReference type="EMBL" id="CAJVCH010533580">
    <property type="protein sequence ID" value="CAG7824665.1"/>
    <property type="molecule type" value="Genomic_DNA"/>
</dbReference>
<keyword evidence="7" id="KW-1185">Reference proteome</keyword>
<dbReference type="GO" id="GO:0003723">
    <property type="term" value="F:RNA binding"/>
    <property type="evidence" value="ECO:0007669"/>
    <property type="project" value="UniProtKB-UniRule"/>
</dbReference>
<evidence type="ECO:0000259" key="4">
    <source>
        <dbReference type="PROSITE" id="PS50137"/>
    </source>
</evidence>
<feature type="compositionally biased region" description="Basic and acidic residues" evidence="3">
    <location>
        <begin position="178"/>
        <end position="191"/>
    </location>
</feature>
<dbReference type="Proteomes" id="UP000708208">
    <property type="component" value="Unassembled WGS sequence"/>
</dbReference>
<feature type="region of interest" description="Disordered" evidence="3">
    <location>
        <begin position="464"/>
        <end position="485"/>
    </location>
</feature>
<dbReference type="Pfam" id="PF14709">
    <property type="entry name" value="DND1_DSRM"/>
    <property type="match status" value="1"/>
</dbReference>
<evidence type="ECO:0000313" key="7">
    <source>
        <dbReference type="Proteomes" id="UP000708208"/>
    </source>
</evidence>
<feature type="region of interest" description="Disordered" evidence="3">
    <location>
        <begin position="33"/>
        <end position="322"/>
    </location>
</feature>
<dbReference type="SMART" id="SM00358">
    <property type="entry name" value="DSRM"/>
    <property type="match status" value="1"/>
</dbReference>
<dbReference type="PROSITE" id="PS50137">
    <property type="entry name" value="DS_RBD"/>
    <property type="match status" value="1"/>
</dbReference>
<feature type="compositionally biased region" description="Basic and acidic residues" evidence="3">
    <location>
        <begin position="106"/>
        <end position="136"/>
    </location>
</feature>
<dbReference type="FunFam" id="3.30.160.20:FF:000007">
    <property type="entry name" value="Double-stranded RNA-binding protein Staufen homolog 1"/>
    <property type="match status" value="1"/>
</dbReference>
<keyword evidence="1 2" id="KW-0694">RNA-binding</keyword>
<evidence type="ECO:0000313" key="6">
    <source>
        <dbReference type="EMBL" id="CAG7824665.1"/>
    </source>
</evidence>
<evidence type="ECO:0008006" key="8">
    <source>
        <dbReference type="Google" id="ProtNLM"/>
    </source>
</evidence>
<organism evidence="6 7">
    <name type="scientific">Allacma fusca</name>
    <dbReference type="NCBI Taxonomy" id="39272"/>
    <lineage>
        <taxon>Eukaryota</taxon>
        <taxon>Metazoa</taxon>
        <taxon>Ecdysozoa</taxon>
        <taxon>Arthropoda</taxon>
        <taxon>Hexapoda</taxon>
        <taxon>Collembola</taxon>
        <taxon>Symphypleona</taxon>
        <taxon>Sminthuridae</taxon>
        <taxon>Allacma</taxon>
    </lineage>
</organism>
<evidence type="ECO:0000256" key="2">
    <source>
        <dbReference type="PROSITE-ProRule" id="PRU00266"/>
    </source>
</evidence>
<evidence type="ECO:0000256" key="1">
    <source>
        <dbReference type="ARBA" id="ARBA00022884"/>
    </source>
</evidence>
<feature type="domain" description="G-patch" evidence="5">
    <location>
        <begin position="608"/>
        <end position="654"/>
    </location>
</feature>
<dbReference type="InterPro" id="IPR014720">
    <property type="entry name" value="dsRBD_dom"/>
</dbReference>
<comment type="caution">
    <text evidence="6">The sequence shown here is derived from an EMBL/GenBank/DDBJ whole genome shotgun (WGS) entry which is preliminary data.</text>
</comment>
<dbReference type="PANTHER" id="PTHR46528">
    <property type="entry name" value="PROTEIN SON"/>
    <property type="match status" value="1"/>
</dbReference>
<dbReference type="OrthoDB" id="786951at2759"/>
<feature type="compositionally biased region" description="Basic residues" evidence="3">
    <location>
        <begin position="45"/>
        <end position="55"/>
    </location>
</feature>